<dbReference type="EMBL" id="LS974618">
    <property type="protein sequence ID" value="CAG7895621.1"/>
    <property type="molecule type" value="Genomic_DNA"/>
</dbReference>
<dbReference type="AlphaFoldDB" id="A0A3P6B701"/>
<sequence length="296" mass="33027">MLLTLGTPAGFTRRTLSPIGEERLQPRRLCFSSGCALPLERSIFLMRNCVSKVATSGLSLKVKGSTSKPLPLELPDFSQPPEPPDPPDPPPEPLDVPLLKTTASLQDMTYPPSPPISIDLCGAFPSRSRTPLLHLPTTSIAAKCLFPESGGQMKCRQDSTGEESAEQHRSTDVPLSNLHGGYSLDVISRGFINFLLSLGEITFILLPIRGEITYVFLPSQEKTIFTFLMSKGEICFISFLFLERSSLRIISDEKFQLPHQFVLLRRGLYGTRRDNRIRFVVFRRWGLVSNVTFQSD</sequence>
<accession>A0A3P6B701</accession>
<name>A0A3P6B701_BRACM</name>
<evidence type="ECO:0000256" key="1">
    <source>
        <dbReference type="SAM" id="MobiDB-lite"/>
    </source>
</evidence>
<feature type="region of interest" description="Disordered" evidence="1">
    <location>
        <begin position="63"/>
        <end position="97"/>
    </location>
</feature>
<evidence type="ECO:0000313" key="3">
    <source>
        <dbReference type="EMBL" id="VDC92251.1"/>
    </source>
</evidence>
<reference evidence="3" key="1">
    <citation type="submission" date="2018-11" db="EMBL/GenBank/DDBJ databases">
        <authorList>
            <consortium name="Genoscope - CEA"/>
            <person name="William W."/>
        </authorList>
    </citation>
    <scope>NUCLEOTIDE SEQUENCE</scope>
</reference>
<organism evidence="3">
    <name type="scientific">Brassica campestris</name>
    <name type="common">Field mustard</name>
    <dbReference type="NCBI Taxonomy" id="3711"/>
    <lineage>
        <taxon>Eukaryota</taxon>
        <taxon>Viridiplantae</taxon>
        <taxon>Streptophyta</taxon>
        <taxon>Embryophyta</taxon>
        <taxon>Tracheophyta</taxon>
        <taxon>Spermatophyta</taxon>
        <taxon>Magnoliopsida</taxon>
        <taxon>eudicotyledons</taxon>
        <taxon>Gunneridae</taxon>
        <taxon>Pentapetalae</taxon>
        <taxon>rosids</taxon>
        <taxon>malvids</taxon>
        <taxon>Brassicales</taxon>
        <taxon>Brassicaceae</taxon>
        <taxon>Brassiceae</taxon>
        <taxon>Brassica</taxon>
    </lineage>
</organism>
<evidence type="ECO:0000313" key="2">
    <source>
        <dbReference type="EMBL" id="CAG7895621.1"/>
    </source>
</evidence>
<dbReference type="Proteomes" id="UP000694005">
    <property type="component" value="Chromosome A02"/>
</dbReference>
<feature type="compositionally biased region" description="Pro residues" evidence="1">
    <location>
        <begin position="78"/>
        <end position="94"/>
    </location>
</feature>
<dbReference type="EMBL" id="LR031573">
    <property type="protein sequence ID" value="VDC92251.1"/>
    <property type="molecule type" value="Genomic_DNA"/>
</dbReference>
<proteinExistence type="predicted"/>
<protein>
    <submittedName>
        <fullName evidence="2">Uncharacterized protein</fullName>
    </submittedName>
</protein>
<dbReference type="Gramene" id="A02p45730.2_BraZ1">
    <property type="protein sequence ID" value="A02p45730.2_BraZ1.CDS"/>
    <property type="gene ID" value="A02g45730.2_BraZ1"/>
</dbReference>
<gene>
    <name evidence="3" type="ORF">BRAA02T08731Z</name>
    <name evidence="2" type="ORF">BRAPAZ1V2_A02P45730.2</name>
</gene>